<dbReference type="Pfam" id="PF13683">
    <property type="entry name" value="rve_3"/>
    <property type="match status" value="1"/>
</dbReference>
<dbReference type="InterPro" id="IPR048020">
    <property type="entry name" value="Transpos_IS3"/>
</dbReference>
<evidence type="ECO:0000313" key="2">
    <source>
        <dbReference type="EMBL" id="MBN9413617.1"/>
    </source>
</evidence>
<dbReference type="InterPro" id="IPR001584">
    <property type="entry name" value="Integrase_cat-core"/>
</dbReference>
<reference evidence="2" key="1">
    <citation type="submission" date="2021-02" db="EMBL/GenBank/DDBJ databases">
        <title>Thiocyanate and organic carbon inputs drive convergent selection for specific autotrophic Afipia and Thiobacillus strains within complex microbiomes.</title>
        <authorList>
            <person name="Huddy R.J."/>
            <person name="Sachdeva R."/>
            <person name="Kadzinga F."/>
            <person name="Kantor R.S."/>
            <person name="Harrison S.T.L."/>
            <person name="Banfield J.F."/>
        </authorList>
    </citation>
    <scope>NUCLEOTIDE SEQUENCE</scope>
    <source>
        <strain evidence="2">SCN18_10_11_15_R4_P_38_20</strain>
    </source>
</reference>
<dbReference type="PANTHER" id="PTHR47515">
    <property type="entry name" value="LOW CALCIUM RESPONSE LOCUS PROTEIN T"/>
    <property type="match status" value="1"/>
</dbReference>
<evidence type="ECO:0000259" key="1">
    <source>
        <dbReference type="PROSITE" id="PS50994"/>
    </source>
</evidence>
<gene>
    <name evidence="2" type="ORF">J0H12_06830</name>
</gene>
<dbReference type="SUPFAM" id="SSF53098">
    <property type="entry name" value="Ribonuclease H-like"/>
    <property type="match status" value="1"/>
</dbReference>
<dbReference type="InterPro" id="IPR012337">
    <property type="entry name" value="RNaseH-like_sf"/>
</dbReference>
<comment type="caution">
    <text evidence="2">The sequence shown here is derived from an EMBL/GenBank/DDBJ whole genome shotgun (WGS) entry which is preliminary data.</text>
</comment>
<name>A0A8J7TUY1_9PROT</name>
<protein>
    <submittedName>
        <fullName evidence="2">IS3 family transposase</fullName>
    </submittedName>
</protein>
<dbReference type="Proteomes" id="UP000664414">
    <property type="component" value="Unassembled WGS sequence"/>
</dbReference>
<evidence type="ECO:0000313" key="3">
    <source>
        <dbReference type="Proteomes" id="UP000664414"/>
    </source>
</evidence>
<dbReference type="PANTHER" id="PTHR47515:SF2">
    <property type="entry name" value="INTEGRASE CORE DOMAIN PROTEIN"/>
    <property type="match status" value="1"/>
</dbReference>
<dbReference type="GO" id="GO:0015074">
    <property type="term" value="P:DNA integration"/>
    <property type="evidence" value="ECO:0007669"/>
    <property type="project" value="InterPro"/>
</dbReference>
<accession>A0A8J7TUY1</accession>
<proteinExistence type="predicted"/>
<dbReference type="NCBIfam" id="NF033516">
    <property type="entry name" value="transpos_IS3"/>
    <property type="match status" value="1"/>
</dbReference>
<dbReference type="EMBL" id="JAFKGL010000030">
    <property type="protein sequence ID" value="MBN9413617.1"/>
    <property type="molecule type" value="Genomic_DNA"/>
</dbReference>
<dbReference type="InterPro" id="IPR036397">
    <property type="entry name" value="RNaseH_sf"/>
</dbReference>
<organism evidence="2 3">
    <name type="scientific">Candidatus Paracaedimonas acanthamoebae</name>
    <dbReference type="NCBI Taxonomy" id="244581"/>
    <lineage>
        <taxon>Bacteria</taxon>
        <taxon>Pseudomonadati</taxon>
        <taxon>Pseudomonadota</taxon>
        <taxon>Alphaproteobacteria</taxon>
        <taxon>Holosporales</taxon>
        <taxon>Caedimonadaceae</taxon>
        <taxon>Candidatus Paracaedimonas</taxon>
    </lineage>
</organism>
<dbReference type="AlphaFoldDB" id="A0A8J7TUY1"/>
<sequence length="195" mass="23227">MLGLNICRKEKRRITLRERHSLTISFSPNQTWSADFMSDALGCGRRFRTFNVIDDFNREVLGIEIDLSLPSRRVIQVLDNIGMIRGYPLRLRLDNGPELVSLALADWAEKHGVTLEFIQPGKPTQNSYIERFNRTYREEVLDFYIFKNLDEIREITEKWMNQYNKERPHQSLKNMTPIEYNLFTKNTENYTIPWY</sequence>
<dbReference type="Gene3D" id="3.30.420.10">
    <property type="entry name" value="Ribonuclease H-like superfamily/Ribonuclease H"/>
    <property type="match status" value="1"/>
</dbReference>
<dbReference type="GO" id="GO:0003676">
    <property type="term" value="F:nucleic acid binding"/>
    <property type="evidence" value="ECO:0007669"/>
    <property type="project" value="InterPro"/>
</dbReference>
<dbReference type="PROSITE" id="PS50994">
    <property type="entry name" value="INTEGRASE"/>
    <property type="match status" value="1"/>
</dbReference>
<feature type="domain" description="Integrase catalytic" evidence="1">
    <location>
        <begin position="24"/>
        <end position="185"/>
    </location>
</feature>